<accession>A0ABX2FQZ1</accession>
<keyword evidence="1 4" id="KW-0349">Heme</keyword>
<reference evidence="6 7" key="1">
    <citation type="submission" date="2020-05" db="EMBL/GenBank/DDBJ databases">
        <title>Genomic Encyclopedia of Type Strains, Phase IV (KMG-V): Genome sequencing to study the core and pangenomes of soil and plant-associated prokaryotes.</title>
        <authorList>
            <person name="Whitman W."/>
        </authorList>
    </citation>
    <scope>NUCLEOTIDE SEQUENCE [LARGE SCALE GENOMIC DNA]</scope>
    <source>
        <strain evidence="6 7">9A</strain>
    </source>
</reference>
<dbReference type="EMBL" id="JABSNP010000006">
    <property type="protein sequence ID" value="NRT18857.1"/>
    <property type="molecule type" value="Genomic_DNA"/>
</dbReference>
<name>A0ABX2FQZ1_9BACT</name>
<dbReference type="Pfam" id="PF21419">
    <property type="entry name" value="RoxA-like_Cyt-c"/>
    <property type="match status" value="1"/>
</dbReference>
<dbReference type="PANTHER" id="PTHR30600">
    <property type="entry name" value="CYTOCHROME C PEROXIDASE-RELATED"/>
    <property type="match status" value="1"/>
</dbReference>
<evidence type="ECO:0000256" key="1">
    <source>
        <dbReference type="ARBA" id="ARBA00022617"/>
    </source>
</evidence>
<dbReference type="PROSITE" id="PS51007">
    <property type="entry name" value="CYTC"/>
    <property type="match status" value="1"/>
</dbReference>
<dbReference type="InterPro" id="IPR036909">
    <property type="entry name" value="Cyt_c-like_dom_sf"/>
</dbReference>
<dbReference type="PANTHER" id="PTHR30600:SF9">
    <property type="entry name" value="BLR7738 PROTEIN"/>
    <property type="match status" value="1"/>
</dbReference>
<proteinExistence type="predicted"/>
<keyword evidence="7" id="KW-1185">Reference proteome</keyword>
<feature type="domain" description="Cytochrome c" evidence="5">
    <location>
        <begin position="370"/>
        <end position="513"/>
    </location>
</feature>
<evidence type="ECO:0000256" key="4">
    <source>
        <dbReference type="PROSITE-ProRule" id="PRU00433"/>
    </source>
</evidence>
<dbReference type="RefSeq" id="WP_246275038.1">
    <property type="nucleotide sequence ID" value="NZ_JABSNP010000006.1"/>
</dbReference>
<dbReference type="Proteomes" id="UP000779507">
    <property type="component" value="Unassembled WGS sequence"/>
</dbReference>
<protein>
    <submittedName>
        <fullName evidence="6">Cytochrome c551/c552</fullName>
    </submittedName>
</protein>
<sequence>MPVFLLLAGLGAVVVSATTRLGGERARRALPYAPVIPRTWDSTALAAAELPLATPSASPRHVSAAYYYQLPERVAYKDYPVYAPGREPKGYWEWLQKQAPQVVFDAAKLHTEADWIKAGELLFDMPIDVDGAVLSEADVRNPALYAATKMPLTKDGIMPYARYVVTEKGKVLLGNLSCGMCHTRVEKNGVVLKGAQGNFPGDRATAWAIRHAPSFPEPAVQFVTGILFDAPFVKDDPNSQLSHRSKEEICQAFEALPPGTLGRQGTSILFPPTVPDLVGVKDRTYLDHGGLARHRSIGDMMRYIAINQALDFMASYDGYIPAGIGHKTLALPGKATFSGTFDRYSEAQLFALAKYVYSLTPPANPNQPTALSRRGSQLFIKEGCVSCHTPPLYTNNMLTPADGFEVPEEHRKKYDIFEISIGTDPGYALKTRRGTGYYKVPSLKGVWYRGPFLHDGSLATLGDVLDPKRLRADYVPTGFKGAGVTTKAVPGHEFGLELTSPDRDALLAFLKTL</sequence>
<keyword evidence="2 4" id="KW-0479">Metal-binding</keyword>
<dbReference type="Gene3D" id="1.10.760.10">
    <property type="entry name" value="Cytochrome c-like domain"/>
    <property type="match status" value="1"/>
</dbReference>
<evidence type="ECO:0000256" key="2">
    <source>
        <dbReference type="ARBA" id="ARBA00022723"/>
    </source>
</evidence>
<dbReference type="InterPro" id="IPR051395">
    <property type="entry name" value="Cytochrome_c_Peroxidase/MauG"/>
</dbReference>
<evidence type="ECO:0000256" key="3">
    <source>
        <dbReference type="ARBA" id="ARBA00023004"/>
    </source>
</evidence>
<evidence type="ECO:0000313" key="7">
    <source>
        <dbReference type="Proteomes" id="UP000779507"/>
    </source>
</evidence>
<gene>
    <name evidence="6" type="ORF">HNP98_001680</name>
</gene>
<organism evidence="6 7">
    <name type="scientific">Hymenobacter caeli</name>
    <dbReference type="NCBI Taxonomy" id="2735894"/>
    <lineage>
        <taxon>Bacteria</taxon>
        <taxon>Pseudomonadati</taxon>
        <taxon>Bacteroidota</taxon>
        <taxon>Cytophagia</taxon>
        <taxon>Cytophagales</taxon>
        <taxon>Hymenobacteraceae</taxon>
        <taxon>Hymenobacter</taxon>
    </lineage>
</organism>
<evidence type="ECO:0000259" key="5">
    <source>
        <dbReference type="PROSITE" id="PS51007"/>
    </source>
</evidence>
<keyword evidence="3 4" id="KW-0408">Iron</keyword>
<dbReference type="InterPro" id="IPR009056">
    <property type="entry name" value="Cyt_c-like_dom"/>
</dbReference>
<comment type="caution">
    <text evidence="6">The sequence shown here is derived from an EMBL/GenBank/DDBJ whole genome shotgun (WGS) entry which is preliminary data.</text>
</comment>
<evidence type="ECO:0000313" key="6">
    <source>
        <dbReference type="EMBL" id="NRT18857.1"/>
    </source>
</evidence>
<dbReference type="SUPFAM" id="SSF46626">
    <property type="entry name" value="Cytochrome c"/>
    <property type="match status" value="1"/>
</dbReference>